<dbReference type="InterPro" id="IPR006680">
    <property type="entry name" value="Amidohydro-rel"/>
</dbReference>
<dbReference type="Gene3D" id="3.20.20.140">
    <property type="entry name" value="Metal-dependent hydrolases"/>
    <property type="match status" value="1"/>
</dbReference>
<dbReference type="PROSITE" id="PS00483">
    <property type="entry name" value="DIHYDROOROTASE_2"/>
    <property type="match status" value="1"/>
</dbReference>
<comment type="function">
    <text evidence="2">Catalyzes the reversible cyclization of carbamoyl aspartate to dihydroorotate.</text>
</comment>
<dbReference type="InterPro" id="IPR032466">
    <property type="entry name" value="Metal_Hydrolase"/>
</dbReference>
<dbReference type="PROSITE" id="PS00482">
    <property type="entry name" value="DIHYDROOROTASE_1"/>
    <property type="match status" value="1"/>
</dbReference>
<feature type="domain" description="Amidohydrolase-related" evidence="6">
    <location>
        <begin position="51"/>
        <end position="425"/>
    </location>
</feature>
<keyword evidence="8" id="KW-1185">Reference proteome</keyword>
<evidence type="ECO:0000259" key="6">
    <source>
        <dbReference type="Pfam" id="PF01979"/>
    </source>
</evidence>
<keyword evidence="5" id="KW-0378">Hydrolase</keyword>
<dbReference type="Pfam" id="PF01979">
    <property type="entry name" value="Amidohydro_1"/>
    <property type="match status" value="1"/>
</dbReference>
<evidence type="ECO:0000313" key="8">
    <source>
        <dbReference type="Proteomes" id="UP001597042"/>
    </source>
</evidence>
<proteinExistence type="inferred from homology"/>
<dbReference type="SUPFAM" id="SSF51556">
    <property type="entry name" value="Metallo-dependent hydrolases"/>
    <property type="match status" value="1"/>
</dbReference>
<dbReference type="InterPro" id="IPR050138">
    <property type="entry name" value="DHOase/Allantoinase_Hydrolase"/>
</dbReference>
<evidence type="ECO:0000256" key="5">
    <source>
        <dbReference type="ARBA" id="ARBA00022801"/>
    </source>
</evidence>
<name>A0ABW2ZMM4_9MICO</name>
<sequence>MSSLVIRNAQVWADGRFFHGGVRSEDGVIVALEASGTTTPADEVIDAGGALVLPGAVDLHVHFRDPGKPHKEDFTSGSHAAALGGVTTVLDMPNTTPAVLDAGALAVKRAALEGRSFVDFGLIAAADPSNADEIDGLAAAGAAAFKLFTYERRDAPPAGILDDATLLSLLQAVAAVGLRAHVHAENDSLVKAGRRAESGSQDWAAHLRSRAPLVEEEAVMRTLLFARDAGAHLHVCHLSSARALARILHARAAGQSVTCEVTPQHVLLDDAGYGERGADLIMVPPVRTTGDRSALHSALVGGDIDVVATDHAPHTSEDKIGAPLAISTGLVGVQWSYPLLLTEALAGRMPLARVIDAMATRPGGMLGATTRKGVIRPGAAADLVVVETTRDVLDRRALASRGRSTPFDGTPVRCRIRDTVVGGRVQVADGVLVGAPTGRFISPSSEYRKA</sequence>
<protein>
    <submittedName>
        <fullName evidence="7">Dihydroorotase family protein</fullName>
    </submittedName>
</protein>
<dbReference type="RefSeq" id="WP_378751372.1">
    <property type="nucleotide sequence ID" value="NZ_JBHSSV010000005.1"/>
</dbReference>
<dbReference type="PANTHER" id="PTHR43668">
    <property type="entry name" value="ALLANTOINASE"/>
    <property type="match status" value="1"/>
</dbReference>
<evidence type="ECO:0000256" key="2">
    <source>
        <dbReference type="ARBA" id="ARBA00002368"/>
    </source>
</evidence>
<organism evidence="7 8">
    <name type="scientific">Microbacterium koreense</name>
    <dbReference type="NCBI Taxonomy" id="323761"/>
    <lineage>
        <taxon>Bacteria</taxon>
        <taxon>Bacillati</taxon>
        <taxon>Actinomycetota</taxon>
        <taxon>Actinomycetes</taxon>
        <taxon>Micrococcales</taxon>
        <taxon>Microbacteriaceae</taxon>
        <taxon>Microbacterium</taxon>
    </lineage>
</organism>
<comment type="caution">
    <text evidence="7">The sequence shown here is derived from an EMBL/GenBank/DDBJ whole genome shotgun (WGS) entry which is preliminary data.</text>
</comment>
<keyword evidence="4" id="KW-0479">Metal-binding</keyword>
<dbReference type="InterPro" id="IPR002195">
    <property type="entry name" value="Dihydroorotase_CS"/>
</dbReference>
<evidence type="ECO:0000256" key="3">
    <source>
        <dbReference type="ARBA" id="ARBA00010286"/>
    </source>
</evidence>
<evidence type="ECO:0000313" key="7">
    <source>
        <dbReference type="EMBL" id="MFD0779867.1"/>
    </source>
</evidence>
<evidence type="ECO:0000256" key="1">
    <source>
        <dbReference type="ARBA" id="ARBA00001947"/>
    </source>
</evidence>
<comment type="cofactor">
    <cofactor evidence="1">
        <name>Zn(2+)</name>
        <dbReference type="ChEBI" id="CHEBI:29105"/>
    </cofactor>
</comment>
<gene>
    <name evidence="7" type="ORF">ACFQZV_00965</name>
</gene>
<comment type="similarity">
    <text evidence="3">Belongs to the metallo-dependent hydrolases superfamily. DHOase family. Class I DHOase subfamily.</text>
</comment>
<dbReference type="EMBL" id="JBHTIM010000001">
    <property type="protein sequence ID" value="MFD0779867.1"/>
    <property type="molecule type" value="Genomic_DNA"/>
</dbReference>
<dbReference type="SUPFAM" id="SSF51338">
    <property type="entry name" value="Composite domain of metallo-dependent hydrolases"/>
    <property type="match status" value="1"/>
</dbReference>
<dbReference type="NCBIfam" id="TIGR00857">
    <property type="entry name" value="pyrC_multi"/>
    <property type="match status" value="1"/>
</dbReference>
<dbReference type="Proteomes" id="UP001597042">
    <property type="component" value="Unassembled WGS sequence"/>
</dbReference>
<reference evidence="8" key="1">
    <citation type="journal article" date="2019" name="Int. J. Syst. Evol. Microbiol.">
        <title>The Global Catalogue of Microorganisms (GCM) 10K type strain sequencing project: providing services to taxonomists for standard genome sequencing and annotation.</title>
        <authorList>
            <consortium name="The Broad Institute Genomics Platform"/>
            <consortium name="The Broad Institute Genome Sequencing Center for Infectious Disease"/>
            <person name="Wu L."/>
            <person name="Ma J."/>
        </authorList>
    </citation>
    <scope>NUCLEOTIDE SEQUENCE [LARGE SCALE GENOMIC DNA]</scope>
    <source>
        <strain evidence="8">CCUG 50754</strain>
    </source>
</reference>
<dbReference type="PANTHER" id="PTHR43668:SF2">
    <property type="entry name" value="ALLANTOINASE"/>
    <property type="match status" value="1"/>
</dbReference>
<evidence type="ECO:0000256" key="4">
    <source>
        <dbReference type="ARBA" id="ARBA00022723"/>
    </source>
</evidence>
<dbReference type="InterPro" id="IPR011059">
    <property type="entry name" value="Metal-dep_hydrolase_composite"/>
</dbReference>
<accession>A0ABW2ZMM4</accession>
<dbReference type="Gene3D" id="2.30.40.10">
    <property type="entry name" value="Urease, subunit C, domain 1"/>
    <property type="match status" value="1"/>
</dbReference>